<sequence>MTRPLAVLRPEPGNAATCTRAAEAGFETRALPLFAVEALDWGVPDPAQHDALILTSANTLRFGGAGLAALTGLPVLAVGPHTAAAARAAGFDVMAIGSGDGAQIAAFAHAHGIRRALHLTGRDRTLGAGGAIATVLPVYHSVAVPVAPNALQVVEGTIALLHSARAARRLEALVTAAGLDRSRIAIAAFSPAIAATLSAGWGGVAAAATPDDAALFGAALGLSTATGD</sequence>
<dbReference type="Proteomes" id="UP000319931">
    <property type="component" value="Unassembled WGS sequence"/>
</dbReference>
<keyword evidence="3" id="KW-1185">Reference proteome</keyword>
<dbReference type="GO" id="GO:0004852">
    <property type="term" value="F:uroporphyrinogen-III synthase activity"/>
    <property type="evidence" value="ECO:0007669"/>
    <property type="project" value="InterPro"/>
</dbReference>
<dbReference type="InterPro" id="IPR036108">
    <property type="entry name" value="4pyrrol_syn_uPrphyn_synt_sf"/>
</dbReference>
<dbReference type="Gene3D" id="3.40.50.10090">
    <property type="match status" value="2"/>
</dbReference>
<dbReference type="OrthoDB" id="7424801at2"/>
<evidence type="ECO:0000259" key="1">
    <source>
        <dbReference type="Pfam" id="PF02602"/>
    </source>
</evidence>
<evidence type="ECO:0000313" key="3">
    <source>
        <dbReference type="Proteomes" id="UP000319931"/>
    </source>
</evidence>
<organism evidence="2 3">
    <name type="scientific">Sphingomonas glacialis</name>
    <dbReference type="NCBI Taxonomy" id="658225"/>
    <lineage>
        <taxon>Bacteria</taxon>
        <taxon>Pseudomonadati</taxon>
        <taxon>Pseudomonadota</taxon>
        <taxon>Alphaproteobacteria</taxon>
        <taxon>Sphingomonadales</taxon>
        <taxon>Sphingomonadaceae</taxon>
        <taxon>Sphingomonas</taxon>
    </lineage>
</organism>
<dbReference type="AlphaFoldDB" id="A0A502FU50"/>
<dbReference type="GO" id="GO:0033014">
    <property type="term" value="P:tetrapyrrole biosynthetic process"/>
    <property type="evidence" value="ECO:0007669"/>
    <property type="project" value="InterPro"/>
</dbReference>
<protein>
    <submittedName>
        <fullName evidence="2">Uroporphyrinogen-III synthase</fullName>
    </submittedName>
</protein>
<dbReference type="SUPFAM" id="SSF69618">
    <property type="entry name" value="HemD-like"/>
    <property type="match status" value="1"/>
</dbReference>
<dbReference type="Pfam" id="PF02602">
    <property type="entry name" value="HEM4"/>
    <property type="match status" value="1"/>
</dbReference>
<dbReference type="RefSeq" id="WP_140850701.1">
    <property type="nucleotide sequence ID" value="NZ_RCZC01000003.1"/>
</dbReference>
<dbReference type="EMBL" id="RCZC01000003">
    <property type="protein sequence ID" value="TPG52782.1"/>
    <property type="molecule type" value="Genomic_DNA"/>
</dbReference>
<evidence type="ECO:0000313" key="2">
    <source>
        <dbReference type="EMBL" id="TPG52782.1"/>
    </source>
</evidence>
<name>A0A502FU50_9SPHN</name>
<feature type="domain" description="Tetrapyrrole biosynthesis uroporphyrinogen III synthase" evidence="1">
    <location>
        <begin position="21"/>
        <end position="216"/>
    </location>
</feature>
<dbReference type="InterPro" id="IPR003754">
    <property type="entry name" value="4pyrrol_synth_uPrphyn_synth"/>
</dbReference>
<dbReference type="CDD" id="cd06578">
    <property type="entry name" value="HemD"/>
    <property type="match status" value="1"/>
</dbReference>
<gene>
    <name evidence="2" type="ORF">EAH76_12985</name>
</gene>
<reference evidence="2 3" key="1">
    <citation type="journal article" date="2019" name="Environ. Microbiol.">
        <title>Species interactions and distinct microbial communities in high Arctic permafrost affected cryosols are associated with the CH4 and CO2 gas fluxes.</title>
        <authorList>
            <person name="Altshuler I."/>
            <person name="Hamel J."/>
            <person name="Turney S."/>
            <person name="Magnuson E."/>
            <person name="Levesque R."/>
            <person name="Greer C."/>
            <person name="Whyte L.G."/>
        </authorList>
    </citation>
    <scope>NUCLEOTIDE SEQUENCE [LARGE SCALE GENOMIC DNA]</scope>
    <source>
        <strain evidence="2 3">E6.1</strain>
    </source>
</reference>
<proteinExistence type="predicted"/>
<comment type="caution">
    <text evidence="2">The sequence shown here is derived from an EMBL/GenBank/DDBJ whole genome shotgun (WGS) entry which is preliminary data.</text>
</comment>
<accession>A0A502FU50</accession>